<name>A0A6A6DLZ1_9PEZI</name>
<dbReference type="InterPro" id="IPR021833">
    <property type="entry name" value="DUF3425"/>
</dbReference>
<organism evidence="1 2">
    <name type="scientific">Zopfia rhizophila CBS 207.26</name>
    <dbReference type="NCBI Taxonomy" id="1314779"/>
    <lineage>
        <taxon>Eukaryota</taxon>
        <taxon>Fungi</taxon>
        <taxon>Dikarya</taxon>
        <taxon>Ascomycota</taxon>
        <taxon>Pezizomycotina</taxon>
        <taxon>Dothideomycetes</taxon>
        <taxon>Dothideomycetes incertae sedis</taxon>
        <taxon>Zopfiaceae</taxon>
        <taxon>Zopfia</taxon>
    </lineage>
</organism>
<dbReference type="PANTHER" id="PTHR38116:SF9">
    <property type="entry name" value="BZIP DOMAIN-CONTAINING PROTEIN"/>
    <property type="match status" value="1"/>
</dbReference>
<accession>A0A6A6DLZ1</accession>
<keyword evidence="2" id="KW-1185">Reference proteome</keyword>
<dbReference type="EMBL" id="ML994657">
    <property type="protein sequence ID" value="KAF2180554.1"/>
    <property type="molecule type" value="Genomic_DNA"/>
</dbReference>
<dbReference type="Proteomes" id="UP000800200">
    <property type="component" value="Unassembled WGS sequence"/>
</dbReference>
<evidence type="ECO:0000313" key="2">
    <source>
        <dbReference type="Proteomes" id="UP000800200"/>
    </source>
</evidence>
<dbReference type="Pfam" id="PF11905">
    <property type="entry name" value="DUF3425"/>
    <property type="match status" value="1"/>
</dbReference>
<reference evidence="1" key="1">
    <citation type="journal article" date="2020" name="Stud. Mycol.">
        <title>101 Dothideomycetes genomes: a test case for predicting lifestyles and emergence of pathogens.</title>
        <authorList>
            <person name="Haridas S."/>
            <person name="Albert R."/>
            <person name="Binder M."/>
            <person name="Bloem J."/>
            <person name="Labutti K."/>
            <person name="Salamov A."/>
            <person name="Andreopoulos B."/>
            <person name="Baker S."/>
            <person name="Barry K."/>
            <person name="Bills G."/>
            <person name="Bluhm B."/>
            <person name="Cannon C."/>
            <person name="Castanera R."/>
            <person name="Culley D."/>
            <person name="Daum C."/>
            <person name="Ezra D."/>
            <person name="Gonzalez J."/>
            <person name="Henrissat B."/>
            <person name="Kuo A."/>
            <person name="Liang C."/>
            <person name="Lipzen A."/>
            <person name="Lutzoni F."/>
            <person name="Magnuson J."/>
            <person name="Mondo S."/>
            <person name="Nolan M."/>
            <person name="Ohm R."/>
            <person name="Pangilinan J."/>
            <person name="Park H.-J."/>
            <person name="Ramirez L."/>
            <person name="Alfaro M."/>
            <person name="Sun H."/>
            <person name="Tritt A."/>
            <person name="Yoshinaga Y."/>
            <person name="Zwiers L.-H."/>
            <person name="Turgeon B."/>
            <person name="Goodwin S."/>
            <person name="Spatafora J."/>
            <person name="Crous P."/>
            <person name="Grigoriev I."/>
        </authorList>
    </citation>
    <scope>NUCLEOTIDE SEQUENCE</scope>
    <source>
        <strain evidence="1">CBS 207.26</strain>
    </source>
</reference>
<gene>
    <name evidence="1" type="ORF">K469DRAFT_274587</name>
</gene>
<proteinExistence type="predicted"/>
<sequence length="103" mass="11811">MLGLSYGTTVPAKSLPVASDIPPPLHPTPLQLITIHARWIDRFPFPKMRNNMISMSSIVDDEEFLSDLFTIPSFNLTPGRATWDPRAWKIEKSFAEKWGYLFF</sequence>
<dbReference type="AlphaFoldDB" id="A0A6A6DLZ1"/>
<dbReference type="OrthoDB" id="2245989at2759"/>
<evidence type="ECO:0000313" key="1">
    <source>
        <dbReference type="EMBL" id="KAF2180554.1"/>
    </source>
</evidence>
<dbReference type="PANTHER" id="PTHR38116">
    <property type="entry name" value="CHROMOSOME 7, WHOLE GENOME SHOTGUN SEQUENCE"/>
    <property type="match status" value="1"/>
</dbReference>
<protein>
    <submittedName>
        <fullName evidence="1">Uncharacterized protein</fullName>
    </submittedName>
</protein>